<dbReference type="InterPro" id="IPR051407">
    <property type="entry name" value="Bact_OM_lipoprot/Surf_antigen"/>
</dbReference>
<dbReference type="PANTHER" id="PTHR35603:SF2">
    <property type="entry name" value="OUTER MEMBRANE LIPOPROTEIN"/>
    <property type="match status" value="1"/>
</dbReference>
<keyword evidence="8" id="KW-1185">Reference proteome</keyword>
<dbReference type="InterPro" id="IPR008816">
    <property type="entry name" value="Gly_zipper_2TM_dom"/>
</dbReference>
<accession>A0ABU3P5A3</accession>
<dbReference type="Gene3D" id="2.60.20.10">
    <property type="entry name" value="Crystallins"/>
    <property type="match status" value="1"/>
</dbReference>
<evidence type="ECO:0000256" key="4">
    <source>
        <dbReference type="ARBA" id="ARBA00023136"/>
    </source>
</evidence>
<evidence type="ECO:0000313" key="7">
    <source>
        <dbReference type="EMBL" id="MDT8997756.1"/>
    </source>
</evidence>
<gene>
    <name evidence="7" type="ORF">RQP53_00540</name>
</gene>
<comment type="similarity">
    <text evidence="2">Belongs to the beta/gamma-crystallin family.</text>
</comment>
<dbReference type="EMBL" id="JAVXZY010000001">
    <property type="protein sequence ID" value="MDT8997756.1"/>
    <property type="molecule type" value="Genomic_DNA"/>
</dbReference>
<dbReference type="Pfam" id="PF00030">
    <property type="entry name" value="Crystall"/>
    <property type="match status" value="1"/>
</dbReference>
<evidence type="ECO:0000313" key="8">
    <source>
        <dbReference type="Proteomes" id="UP001246372"/>
    </source>
</evidence>
<reference evidence="7" key="1">
    <citation type="submission" date="2023-09" db="EMBL/GenBank/DDBJ databases">
        <title>Paucibacter sp. APW11 Genome sequencing and assembly.</title>
        <authorList>
            <person name="Kim I."/>
        </authorList>
    </citation>
    <scope>NUCLEOTIDE SEQUENCE</scope>
    <source>
        <strain evidence="7">APW11</strain>
    </source>
</reference>
<name>A0ABU3P5A3_9BURK</name>
<sequence>MNARSGRKALRLCAIALLLPSLGLSSAWAQLSLYEGTDFRGQLLQLDRPLSRLQRSGFNDRASSAVVGQGAWEVCEGNDYAGRCRVLRPGSYASLQGMNLNNRISSARPVDEDRRFDNEAPVGAIMPSYEYRRRPQERLYQAEVLSARAVYGTPQQRCWLEHEQPSRGRSNSSGGAIVGALIGGILGHQIGGGTGRDLATAGGAVAGAVIGSRAGGDREEAGDGRQIQRCETAVDGPPQYWDISYRHAGQLHRAQLSMAPGATISVNARGEPRQ</sequence>
<dbReference type="Proteomes" id="UP001246372">
    <property type="component" value="Unassembled WGS sequence"/>
</dbReference>
<evidence type="ECO:0000256" key="2">
    <source>
        <dbReference type="ARBA" id="ARBA00009646"/>
    </source>
</evidence>
<organism evidence="7 8">
    <name type="scientific">Roseateles aquae</name>
    <dbReference type="NCBI Taxonomy" id="3077235"/>
    <lineage>
        <taxon>Bacteria</taxon>
        <taxon>Pseudomonadati</taxon>
        <taxon>Pseudomonadota</taxon>
        <taxon>Betaproteobacteria</taxon>
        <taxon>Burkholderiales</taxon>
        <taxon>Sphaerotilaceae</taxon>
        <taxon>Roseateles</taxon>
    </lineage>
</organism>
<feature type="signal peptide" evidence="5">
    <location>
        <begin position="1"/>
        <end position="29"/>
    </location>
</feature>
<evidence type="ECO:0000259" key="6">
    <source>
        <dbReference type="SMART" id="SM00247"/>
    </source>
</evidence>
<dbReference type="SMART" id="SM00247">
    <property type="entry name" value="XTALbg"/>
    <property type="match status" value="1"/>
</dbReference>
<keyword evidence="3" id="KW-0677">Repeat</keyword>
<evidence type="ECO:0000256" key="1">
    <source>
        <dbReference type="ARBA" id="ARBA00004370"/>
    </source>
</evidence>
<dbReference type="Pfam" id="PF05433">
    <property type="entry name" value="Rick_17kDa_Anti"/>
    <property type="match status" value="1"/>
</dbReference>
<keyword evidence="5" id="KW-0732">Signal</keyword>
<dbReference type="InterPro" id="IPR001064">
    <property type="entry name" value="Beta/gamma_crystallin"/>
</dbReference>
<dbReference type="InterPro" id="IPR011024">
    <property type="entry name" value="G_crystallin-like"/>
</dbReference>
<protein>
    <submittedName>
        <fullName evidence="7">Beta/gamma crystallin-related protein</fullName>
    </submittedName>
</protein>
<comment type="subcellular location">
    <subcellularLocation>
        <location evidence="1">Membrane</location>
    </subcellularLocation>
</comment>
<comment type="caution">
    <text evidence="7">The sequence shown here is derived from an EMBL/GenBank/DDBJ whole genome shotgun (WGS) entry which is preliminary data.</text>
</comment>
<evidence type="ECO:0000256" key="5">
    <source>
        <dbReference type="SAM" id="SignalP"/>
    </source>
</evidence>
<keyword evidence="4" id="KW-0472">Membrane</keyword>
<evidence type="ECO:0000256" key="3">
    <source>
        <dbReference type="ARBA" id="ARBA00022737"/>
    </source>
</evidence>
<dbReference type="SUPFAM" id="SSF49695">
    <property type="entry name" value="gamma-Crystallin-like"/>
    <property type="match status" value="1"/>
</dbReference>
<feature type="domain" description="Beta/gamma crystallin 'Greek key'" evidence="6">
    <location>
        <begin position="30"/>
        <end position="110"/>
    </location>
</feature>
<dbReference type="PANTHER" id="PTHR35603">
    <property type="match status" value="1"/>
</dbReference>
<feature type="chain" id="PRO_5045567765" evidence="5">
    <location>
        <begin position="30"/>
        <end position="274"/>
    </location>
</feature>
<proteinExistence type="inferred from homology"/>